<dbReference type="Pfam" id="PF04014">
    <property type="entry name" value="MazE_antitoxin"/>
    <property type="match status" value="1"/>
</dbReference>
<evidence type="ECO:0000259" key="1">
    <source>
        <dbReference type="PROSITE" id="PS51740"/>
    </source>
</evidence>
<dbReference type="Gene3D" id="2.10.260.10">
    <property type="match status" value="1"/>
</dbReference>
<accession>X0X9R2</accession>
<gene>
    <name evidence="2" type="ORF">S01H1_71242</name>
</gene>
<dbReference type="InterPro" id="IPR037914">
    <property type="entry name" value="SpoVT-AbrB_sf"/>
</dbReference>
<sequence length="92" mass="10464">MIMKFKAKIDNFGRIAIPKKIRDEFGISKSSEIEINTTDNDEIIIKPGASKPFVKNKDGVLVVCFESVGSLEDILKGDREERIRKILRDIEI</sequence>
<dbReference type="SMART" id="SM00966">
    <property type="entry name" value="SpoVT_AbrB"/>
    <property type="match status" value="1"/>
</dbReference>
<dbReference type="PROSITE" id="PS51740">
    <property type="entry name" value="SPOVT_ABRB"/>
    <property type="match status" value="1"/>
</dbReference>
<comment type="caution">
    <text evidence="2">The sequence shown here is derived from an EMBL/GenBank/DDBJ whole genome shotgun (WGS) entry which is preliminary data.</text>
</comment>
<proteinExistence type="predicted"/>
<evidence type="ECO:0000313" key="2">
    <source>
        <dbReference type="EMBL" id="GAG39810.1"/>
    </source>
</evidence>
<dbReference type="EMBL" id="BARS01047428">
    <property type="protein sequence ID" value="GAG39810.1"/>
    <property type="molecule type" value="Genomic_DNA"/>
</dbReference>
<dbReference type="AlphaFoldDB" id="X0X9R2"/>
<dbReference type="SUPFAM" id="SSF89447">
    <property type="entry name" value="AbrB/MazE/MraZ-like"/>
    <property type="match status" value="1"/>
</dbReference>
<dbReference type="GO" id="GO:0003677">
    <property type="term" value="F:DNA binding"/>
    <property type="evidence" value="ECO:0007669"/>
    <property type="project" value="InterPro"/>
</dbReference>
<dbReference type="NCBIfam" id="TIGR01439">
    <property type="entry name" value="lp_hng_hel_AbrB"/>
    <property type="match status" value="1"/>
</dbReference>
<feature type="domain" description="SpoVT-AbrB" evidence="1">
    <location>
        <begin position="4"/>
        <end position="50"/>
    </location>
</feature>
<name>X0X9R2_9ZZZZ</name>
<protein>
    <recommendedName>
        <fullName evidence="1">SpoVT-AbrB domain-containing protein</fullName>
    </recommendedName>
</protein>
<reference evidence="2" key="1">
    <citation type="journal article" date="2014" name="Front. Microbiol.">
        <title>High frequency of phylogenetically diverse reductive dehalogenase-homologous genes in deep subseafloor sedimentary metagenomes.</title>
        <authorList>
            <person name="Kawai M."/>
            <person name="Futagami T."/>
            <person name="Toyoda A."/>
            <person name="Takaki Y."/>
            <person name="Nishi S."/>
            <person name="Hori S."/>
            <person name="Arai W."/>
            <person name="Tsubouchi T."/>
            <person name="Morono Y."/>
            <person name="Uchiyama I."/>
            <person name="Ito T."/>
            <person name="Fujiyama A."/>
            <person name="Inagaki F."/>
            <person name="Takami H."/>
        </authorList>
    </citation>
    <scope>NUCLEOTIDE SEQUENCE</scope>
    <source>
        <strain evidence="2">Expedition CK06-06</strain>
    </source>
</reference>
<dbReference type="InterPro" id="IPR007159">
    <property type="entry name" value="SpoVT-AbrB_dom"/>
</dbReference>
<organism evidence="2">
    <name type="scientific">marine sediment metagenome</name>
    <dbReference type="NCBI Taxonomy" id="412755"/>
    <lineage>
        <taxon>unclassified sequences</taxon>
        <taxon>metagenomes</taxon>
        <taxon>ecological metagenomes</taxon>
    </lineage>
</organism>